<evidence type="ECO:0000256" key="2">
    <source>
        <dbReference type="ARBA" id="ARBA00023125"/>
    </source>
</evidence>
<dbReference type="InterPro" id="IPR050109">
    <property type="entry name" value="HTH-type_TetR-like_transc_reg"/>
</dbReference>
<sequence>MATEEYTSVWTRPKRGRRREHPALTQEQIVAEAIKLLDADGLEALTMRKLGAALGAVATAVYWHVANKDELLELVVDEVYGEIEVPDVTEPGQWRDAADAAARSLRSMIVRHPWVAPTLADVGMNYLGPNLMRVSDAMLGVYLGAGFELIEADQASKTVLGYVIGIASVEAATASKLKRSGEDMAAWQAAVWPAAVRAADPHPRMRALYAAYGDADLVEGSEDAFSYGLDRILDGLQTRLGRD</sequence>
<dbReference type="PROSITE" id="PS50977">
    <property type="entry name" value="HTH_TETR_2"/>
    <property type="match status" value="1"/>
</dbReference>
<dbReference type="Gene3D" id="1.10.357.10">
    <property type="entry name" value="Tetracycline Repressor, domain 2"/>
    <property type="match status" value="1"/>
</dbReference>
<accession>A0A4R0JKH7</accession>
<reference evidence="7 8" key="1">
    <citation type="submission" date="2019-02" db="EMBL/GenBank/DDBJ databases">
        <title>Kribbella capetownensis sp. nov. and Kribbella speibonae sp. nov., isolated from soil.</title>
        <authorList>
            <person name="Curtis S.M."/>
            <person name="Norton I."/>
            <person name="Everest G.J."/>
            <person name="Meyers P.R."/>
        </authorList>
    </citation>
    <scope>NUCLEOTIDE SEQUENCE [LARGE SCALE GENOMIC DNA]</scope>
    <source>
        <strain evidence="7 8">YM53</strain>
    </source>
</reference>
<dbReference type="SUPFAM" id="SSF46689">
    <property type="entry name" value="Homeodomain-like"/>
    <property type="match status" value="1"/>
</dbReference>
<evidence type="ECO:0000256" key="5">
    <source>
        <dbReference type="SAM" id="MobiDB-lite"/>
    </source>
</evidence>
<evidence type="ECO:0000256" key="4">
    <source>
        <dbReference type="PROSITE-ProRule" id="PRU00335"/>
    </source>
</evidence>
<dbReference type="InterPro" id="IPR004111">
    <property type="entry name" value="Repressor_TetR_C"/>
</dbReference>
<dbReference type="OrthoDB" id="2570341at2"/>
<keyword evidence="8" id="KW-1185">Reference proteome</keyword>
<dbReference type="RefSeq" id="WP_131515661.1">
    <property type="nucleotide sequence ID" value="NZ_SJKD01000005.1"/>
</dbReference>
<proteinExistence type="predicted"/>
<gene>
    <name evidence="7" type="ORF">E0H75_22760</name>
</gene>
<feature type="region of interest" description="Disordered" evidence="5">
    <location>
        <begin position="1"/>
        <end position="22"/>
    </location>
</feature>
<evidence type="ECO:0000313" key="8">
    <source>
        <dbReference type="Proteomes" id="UP000293342"/>
    </source>
</evidence>
<evidence type="ECO:0000313" key="7">
    <source>
        <dbReference type="EMBL" id="TCC47591.1"/>
    </source>
</evidence>
<dbReference type="SUPFAM" id="SSF48498">
    <property type="entry name" value="Tetracyclin repressor-like, C-terminal domain"/>
    <property type="match status" value="1"/>
</dbReference>
<dbReference type="InterPro" id="IPR009057">
    <property type="entry name" value="Homeodomain-like_sf"/>
</dbReference>
<keyword evidence="2 4" id="KW-0238">DNA-binding</keyword>
<dbReference type="PANTHER" id="PTHR30055:SF151">
    <property type="entry name" value="TRANSCRIPTIONAL REGULATORY PROTEIN"/>
    <property type="match status" value="1"/>
</dbReference>
<feature type="domain" description="HTH tetR-type" evidence="6">
    <location>
        <begin position="23"/>
        <end position="83"/>
    </location>
</feature>
<name>A0A4R0JKH7_9ACTN</name>
<protein>
    <submittedName>
        <fullName evidence="7">TetR/AcrR family transcriptional regulator</fullName>
    </submittedName>
</protein>
<evidence type="ECO:0000259" key="6">
    <source>
        <dbReference type="PROSITE" id="PS50977"/>
    </source>
</evidence>
<keyword evidence="3" id="KW-0804">Transcription</keyword>
<evidence type="ECO:0000256" key="3">
    <source>
        <dbReference type="ARBA" id="ARBA00023163"/>
    </source>
</evidence>
<organism evidence="7 8">
    <name type="scientific">Kribbella capetownensis</name>
    <dbReference type="NCBI Taxonomy" id="1572659"/>
    <lineage>
        <taxon>Bacteria</taxon>
        <taxon>Bacillati</taxon>
        <taxon>Actinomycetota</taxon>
        <taxon>Actinomycetes</taxon>
        <taxon>Propionibacteriales</taxon>
        <taxon>Kribbellaceae</taxon>
        <taxon>Kribbella</taxon>
    </lineage>
</organism>
<dbReference type="GO" id="GO:0000976">
    <property type="term" value="F:transcription cis-regulatory region binding"/>
    <property type="evidence" value="ECO:0007669"/>
    <property type="project" value="TreeGrafter"/>
</dbReference>
<dbReference type="Gene3D" id="1.10.10.60">
    <property type="entry name" value="Homeodomain-like"/>
    <property type="match status" value="1"/>
</dbReference>
<dbReference type="AlphaFoldDB" id="A0A4R0JKH7"/>
<keyword evidence="1" id="KW-0805">Transcription regulation</keyword>
<dbReference type="InterPro" id="IPR001647">
    <property type="entry name" value="HTH_TetR"/>
</dbReference>
<dbReference type="GO" id="GO:0003700">
    <property type="term" value="F:DNA-binding transcription factor activity"/>
    <property type="evidence" value="ECO:0007669"/>
    <property type="project" value="TreeGrafter"/>
</dbReference>
<comment type="caution">
    <text evidence="7">The sequence shown here is derived from an EMBL/GenBank/DDBJ whole genome shotgun (WGS) entry which is preliminary data.</text>
</comment>
<dbReference type="Pfam" id="PF00440">
    <property type="entry name" value="TetR_N"/>
    <property type="match status" value="1"/>
</dbReference>
<dbReference type="GO" id="GO:0045892">
    <property type="term" value="P:negative regulation of DNA-templated transcription"/>
    <property type="evidence" value="ECO:0007669"/>
    <property type="project" value="InterPro"/>
</dbReference>
<dbReference type="Proteomes" id="UP000293342">
    <property type="component" value="Unassembled WGS sequence"/>
</dbReference>
<dbReference type="Pfam" id="PF02909">
    <property type="entry name" value="TetR_C_1"/>
    <property type="match status" value="1"/>
</dbReference>
<dbReference type="EMBL" id="SJKD01000005">
    <property type="protein sequence ID" value="TCC47591.1"/>
    <property type="molecule type" value="Genomic_DNA"/>
</dbReference>
<feature type="DNA-binding region" description="H-T-H motif" evidence="4">
    <location>
        <begin position="46"/>
        <end position="65"/>
    </location>
</feature>
<dbReference type="InterPro" id="IPR036271">
    <property type="entry name" value="Tet_transcr_reg_TetR-rel_C_sf"/>
</dbReference>
<evidence type="ECO:0000256" key="1">
    <source>
        <dbReference type="ARBA" id="ARBA00023015"/>
    </source>
</evidence>
<dbReference type="PANTHER" id="PTHR30055">
    <property type="entry name" value="HTH-TYPE TRANSCRIPTIONAL REGULATOR RUTR"/>
    <property type="match status" value="1"/>
</dbReference>
<feature type="compositionally biased region" description="Polar residues" evidence="5">
    <location>
        <begin position="1"/>
        <end position="10"/>
    </location>
</feature>